<keyword evidence="4 8" id="KW-0812">Transmembrane</keyword>
<dbReference type="InterPro" id="IPR010104">
    <property type="entry name" value="TonB_rcpt_bac"/>
</dbReference>
<dbReference type="Gene3D" id="2.40.170.20">
    <property type="entry name" value="TonB-dependent receptor, beta-barrel domain"/>
    <property type="match status" value="1"/>
</dbReference>
<dbReference type="SUPFAM" id="SSF56935">
    <property type="entry name" value="Porins"/>
    <property type="match status" value="1"/>
</dbReference>
<dbReference type="InterPro" id="IPR039426">
    <property type="entry name" value="TonB-dep_rcpt-like"/>
</dbReference>
<dbReference type="InterPro" id="IPR000531">
    <property type="entry name" value="Beta-barrel_TonB"/>
</dbReference>
<dbReference type="AlphaFoldDB" id="A0A919AMD2"/>
<accession>A0A919AMD2</accession>
<keyword evidence="5 9" id="KW-0798">TonB box</keyword>
<reference evidence="13" key="2">
    <citation type="submission" date="2020-09" db="EMBL/GenBank/DDBJ databases">
        <authorList>
            <person name="Sun Q."/>
            <person name="Kim S."/>
        </authorList>
    </citation>
    <scope>NUCLEOTIDE SEQUENCE</scope>
    <source>
        <strain evidence="13">KCTC 42590</strain>
    </source>
</reference>
<evidence type="ECO:0000256" key="6">
    <source>
        <dbReference type="ARBA" id="ARBA00023136"/>
    </source>
</evidence>
<dbReference type="EMBL" id="BNCI01000001">
    <property type="protein sequence ID" value="GHF13800.1"/>
    <property type="molecule type" value="Genomic_DNA"/>
</dbReference>
<gene>
    <name evidence="13" type="ORF">GCM10017044_04860</name>
</gene>
<comment type="similarity">
    <text evidence="8 9">Belongs to the TonB-dependent receptor family.</text>
</comment>
<dbReference type="RefSeq" id="WP_191249960.1">
    <property type="nucleotide sequence ID" value="NZ_BNCI01000001.1"/>
</dbReference>
<keyword evidence="13" id="KW-0675">Receptor</keyword>
<dbReference type="Proteomes" id="UP000630923">
    <property type="component" value="Unassembled WGS sequence"/>
</dbReference>
<evidence type="ECO:0000256" key="7">
    <source>
        <dbReference type="ARBA" id="ARBA00023237"/>
    </source>
</evidence>
<keyword evidence="14" id="KW-1185">Reference proteome</keyword>
<feature type="chain" id="PRO_5037080557" evidence="10">
    <location>
        <begin position="32"/>
        <end position="852"/>
    </location>
</feature>
<evidence type="ECO:0000313" key="13">
    <source>
        <dbReference type="EMBL" id="GHF13800.1"/>
    </source>
</evidence>
<feature type="domain" description="TonB-dependent receptor plug" evidence="12">
    <location>
        <begin position="57"/>
        <end position="166"/>
    </location>
</feature>
<evidence type="ECO:0000259" key="12">
    <source>
        <dbReference type="Pfam" id="PF07715"/>
    </source>
</evidence>
<proteinExistence type="inferred from homology"/>
<organism evidence="13 14">
    <name type="scientific">Kordiimonas sediminis</name>
    <dbReference type="NCBI Taxonomy" id="1735581"/>
    <lineage>
        <taxon>Bacteria</taxon>
        <taxon>Pseudomonadati</taxon>
        <taxon>Pseudomonadota</taxon>
        <taxon>Alphaproteobacteria</taxon>
        <taxon>Kordiimonadales</taxon>
        <taxon>Kordiimonadaceae</taxon>
        <taxon>Kordiimonas</taxon>
    </lineage>
</organism>
<evidence type="ECO:0000256" key="5">
    <source>
        <dbReference type="ARBA" id="ARBA00023077"/>
    </source>
</evidence>
<dbReference type="PANTHER" id="PTHR40980">
    <property type="entry name" value="PLUG DOMAIN-CONTAINING PROTEIN"/>
    <property type="match status" value="1"/>
</dbReference>
<dbReference type="PANTHER" id="PTHR40980:SF3">
    <property type="entry name" value="TONB-DEPENDENT RECEPTOR-LIKE BETA-BARREL DOMAIN-CONTAINING PROTEIN"/>
    <property type="match status" value="1"/>
</dbReference>
<comment type="subcellular location">
    <subcellularLocation>
        <location evidence="1 8">Cell outer membrane</location>
        <topology evidence="1 8">Multi-pass membrane protein</topology>
    </subcellularLocation>
</comment>
<feature type="signal peptide" evidence="10">
    <location>
        <begin position="1"/>
        <end position="31"/>
    </location>
</feature>
<evidence type="ECO:0000313" key="14">
    <source>
        <dbReference type="Proteomes" id="UP000630923"/>
    </source>
</evidence>
<keyword evidence="3 8" id="KW-1134">Transmembrane beta strand</keyword>
<dbReference type="PROSITE" id="PS52016">
    <property type="entry name" value="TONB_DEPENDENT_REC_3"/>
    <property type="match status" value="1"/>
</dbReference>
<keyword evidence="6 8" id="KW-0472">Membrane</keyword>
<comment type="caution">
    <text evidence="13">The sequence shown here is derived from an EMBL/GenBank/DDBJ whole genome shotgun (WGS) entry which is preliminary data.</text>
</comment>
<evidence type="ECO:0000256" key="4">
    <source>
        <dbReference type="ARBA" id="ARBA00022692"/>
    </source>
</evidence>
<evidence type="ECO:0000256" key="10">
    <source>
        <dbReference type="SAM" id="SignalP"/>
    </source>
</evidence>
<sequence>MFTKKTRLYHSVSAAALAVMASGAMSAPAGAQEDSMELEEIVVSGIRGGLRAALDVKRNSNGIVDAISAEDIGKFPDKNVAESLQRIPGITIQRAFGEGSDVSIRGAGSGFTKTTLNGQNVASTGWFVFEPARRSFNYTLLPSELVGSVEVYKSSQADLLEGGVGGTVTVNTRKPLDMDNFSIYASVEGSHQDDSDKIDPQASGLFSWKNDDETLGLLVSGVYQKRNLQRQGNEAFWEWGAGPVAFEQDRERRAITGTVQYRPNENLDVVLNYVNMEMAANNTNYAMWLTQGNTTWSGVEVPEADKISETPARGPLGVAFFQARPREATMKSRVYDMDITYAGEGYVFDFQVGRTEASGGTDFEMVVDDGLAPALNGTYDFFGGEQTWDTGSFDMSTYDPGTVVMGLGENFNRTPKKDAETYIQADFERDVDYGVINSIKVGARYSDHNTKSRRYVYQTAEGFDNVFSTAGLLDGTIEAGAGNYEFLKLDAEALKDLARAAIVGETEDLGAYSEIDERNFAAYAMATFEGDGFRGNAGLRWVNTDATSTYYLDGQQQETDASYSEFLPSFNIAIDAAEDVIVRASAARVLTRPQYVDMYVNPNVTGTNDDLPANQFWIVGNVGLQPFVSNQLDLSVEWYFAEGSILSGGIFFKDVKNFVTVNEYEVGSSDIPFDLPDPDEAAAGWTVQELENGGSADLKGFELQYQQDYGNGFGSIVNYTYTDSDVSPEQFSDANPVVTDSSRHAFNVSGYYENELFNVRASYNYRSKYMMREVGAYGNRLHNGYGSLDLSGKWFANENITVSLDVNNLLKQDFKQFGNNQVSSPNSGFADGFPLYQYETARRITLGVSFKY</sequence>
<dbReference type="Pfam" id="PF07715">
    <property type="entry name" value="Plug"/>
    <property type="match status" value="1"/>
</dbReference>
<dbReference type="NCBIfam" id="TIGR01782">
    <property type="entry name" value="TonB-Xanth-Caul"/>
    <property type="match status" value="1"/>
</dbReference>
<dbReference type="Pfam" id="PF00593">
    <property type="entry name" value="TonB_dep_Rec_b-barrel"/>
    <property type="match status" value="1"/>
</dbReference>
<keyword evidence="10" id="KW-0732">Signal</keyword>
<dbReference type="InterPro" id="IPR036942">
    <property type="entry name" value="Beta-barrel_TonB_sf"/>
</dbReference>
<evidence type="ECO:0000259" key="11">
    <source>
        <dbReference type="Pfam" id="PF00593"/>
    </source>
</evidence>
<evidence type="ECO:0000256" key="2">
    <source>
        <dbReference type="ARBA" id="ARBA00022448"/>
    </source>
</evidence>
<reference evidence="13" key="1">
    <citation type="journal article" date="2014" name="Int. J. Syst. Evol. Microbiol.">
        <title>Complete genome sequence of Corynebacterium casei LMG S-19264T (=DSM 44701T), isolated from a smear-ripened cheese.</title>
        <authorList>
            <consortium name="US DOE Joint Genome Institute (JGI-PGF)"/>
            <person name="Walter F."/>
            <person name="Albersmeier A."/>
            <person name="Kalinowski J."/>
            <person name="Ruckert C."/>
        </authorList>
    </citation>
    <scope>NUCLEOTIDE SEQUENCE</scope>
    <source>
        <strain evidence="13">KCTC 42590</strain>
    </source>
</reference>
<evidence type="ECO:0000256" key="8">
    <source>
        <dbReference type="PROSITE-ProRule" id="PRU01360"/>
    </source>
</evidence>
<evidence type="ECO:0000256" key="3">
    <source>
        <dbReference type="ARBA" id="ARBA00022452"/>
    </source>
</evidence>
<keyword evidence="2 8" id="KW-0813">Transport</keyword>
<evidence type="ECO:0000256" key="9">
    <source>
        <dbReference type="RuleBase" id="RU003357"/>
    </source>
</evidence>
<keyword evidence="7 8" id="KW-0998">Cell outer membrane</keyword>
<dbReference type="InterPro" id="IPR012910">
    <property type="entry name" value="Plug_dom"/>
</dbReference>
<dbReference type="CDD" id="cd01347">
    <property type="entry name" value="ligand_gated_channel"/>
    <property type="match status" value="1"/>
</dbReference>
<dbReference type="InterPro" id="IPR037066">
    <property type="entry name" value="Plug_dom_sf"/>
</dbReference>
<name>A0A919AMD2_9PROT</name>
<evidence type="ECO:0000256" key="1">
    <source>
        <dbReference type="ARBA" id="ARBA00004571"/>
    </source>
</evidence>
<feature type="domain" description="TonB-dependent receptor-like beta-barrel" evidence="11">
    <location>
        <begin position="375"/>
        <end position="809"/>
    </location>
</feature>
<dbReference type="Gene3D" id="2.170.130.10">
    <property type="entry name" value="TonB-dependent receptor, plug domain"/>
    <property type="match status" value="1"/>
</dbReference>
<dbReference type="GO" id="GO:0009279">
    <property type="term" value="C:cell outer membrane"/>
    <property type="evidence" value="ECO:0007669"/>
    <property type="project" value="UniProtKB-SubCell"/>
</dbReference>
<protein>
    <submittedName>
        <fullName evidence="13">TonB-dependent receptor</fullName>
    </submittedName>
</protein>